<dbReference type="InParanoid" id="I3EJ82"/>
<reference evidence="1" key="1">
    <citation type="submission" date="2011-01" db="EMBL/GenBank/DDBJ databases">
        <title>The Genome Sequence of Nematocida parisii strain ERTm3.</title>
        <authorList>
            <consortium name="The Broad Institute Genome Sequencing Platform"/>
            <consortium name="The Broad Institute Genome Sequencing Center for Infectious Disease"/>
            <person name="Cuomo C."/>
            <person name="Troemel E."/>
            <person name="Young S.K."/>
            <person name="Zeng Q."/>
            <person name="Gargeya S."/>
            <person name="Fitzgerald M."/>
            <person name="Haas B."/>
            <person name="Abouelleil A."/>
            <person name="Alvarado L."/>
            <person name="Arachchi H.M."/>
            <person name="Berlin A."/>
            <person name="Chapman S.B."/>
            <person name="Gearin G."/>
            <person name="Goldberg J."/>
            <person name="Griggs A."/>
            <person name="Gujja S."/>
            <person name="Hansen M."/>
            <person name="Heiman D."/>
            <person name="Howarth C."/>
            <person name="Larimer J."/>
            <person name="Lui A."/>
            <person name="MacDonald P.J.P."/>
            <person name="McCowen C."/>
            <person name="Montmayeur A."/>
            <person name="Murphy C."/>
            <person name="Neiman D."/>
            <person name="Pearson M."/>
            <person name="Priest M."/>
            <person name="Roberts A."/>
            <person name="Saif S."/>
            <person name="Shea T."/>
            <person name="Sisk P."/>
            <person name="Stolte C."/>
            <person name="Sykes S."/>
            <person name="Wortman J."/>
            <person name="Nusbaum C."/>
            <person name="Birren B."/>
        </authorList>
    </citation>
    <scope>NUCLEOTIDE SEQUENCE</scope>
    <source>
        <strain evidence="1">ERTm3</strain>
    </source>
</reference>
<dbReference type="OMA" id="QYSNELP"/>
<gene>
    <name evidence="1" type="ORF">NEQG_00049</name>
</gene>
<dbReference type="InterPro" id="IPR016024">
    <property type="entry name" value="ARM-type_fold"/>
</dbReference>
<dbReference type="HOGENOM" id="CLU_349873_0_0_1"/>
<proteinExistence type="predicted"/>
<name>I3EJ82_NEMP3</name>
<dbReference type="AlphaFoldDB" id="I3EJ82"/>
<sequence length="811" mass="91943">MSVENQILAAAELPPKEMYAVLCEIKQEAAENNIDYLAAKISGKLRQEKIRKPPHLLYSMVETLRIAAPYNPFTPEMLRDLFKQLIQRGPRRPEEKKALEIIASYRMVTLVSDVKIVNALAELALLNISHAWSGDMLQSIVEEKEEDLGKEIKAKIVKRVAEGSSTLGVFISNYPLLFMPAVNELILSSKRSKTELIKRFNSLNKEVITVELIEKAIETSQEKKEFLKFVREASVRHEVIKYLETLEEDRSAWVRCEIPVILYKKAQSPFYTTAIARSIRISGISAWKKRLQDASASVRQDMLRAADQEDIITHLPELMEDIIERTRDISVEVRKEALGILAKTYAGEMHRDMLASSEVPCFVCRKKETDGILVSTLLSIFIQDHAVQLDMVKGFFKRLTSDALKVEDRIPQAILLEIYQAVVKQPEDIETLIGCAAALNLLGITLSYDKDPCDAHKKTIDLIRISLSIGDTDAKAVVEERSPPCLVVMLCEKYPKGLIPKELLVFLKSLTKAVGIDLFCRIARIITVAQYNTGLGWGTLEEYAEHGTPREYLEIKQMCTTEGGDFSIDLSRVEDRSLLAGSEVSIDIQQQERKLNECNTKILLMVQMDLLECCIRSAILERTVFKYLLSQPYSAHTYFENSLFFKQRLAIGIRSHPDTEIRLLFSVISVLICQQTSLSLNSKGILSVLSLLCWLSIEYTHTRTVEVVFSLFRANIPLAQDFFSFFMNLKRVAIEDTVRQTELYILSEDVSAMLVRETSKLNINSAQYSNELPSGFCEELRLRGGWAATLLLLDDDRFSSNLLTVFKPKAK</sequence>
<keyword evidence="2" id="KW-1185">Reference proteome</keyword>
<dbReference type="OrthoDB" id="2187544at2759"/>
<dbReference type="VEuPathDB" id="MicrosporidiaDB:NEQG_00049"/>
<evidence type="ECO:0000313" key="2">
    <source>
        <dbReference type="Proteomes" id="UP000002872"/>
    </source>
</evidence>
<dbReference type="EMBL" id="GL870876">
    <property type="protein sequence ID" value="EIJ89279.1"/>
    <property type="molecule type" value="Genomic_DNA"/>
</dbReference>
<organism evidence="1 2">
    <name type="scientific">Nematocida parisii (strain ERTm3)</name>
    <name type="common">Nematode killer fungus</name>
    <dbReference type="NCBI Taxonomy" id="935791"/>
    <lineage>
        <taxon>Eukaryota</taxon>
        <taxon>Fungi</taxon>
        <taxon>Fungi incertae sedis</taxon>
        <taxon>Microsporidia</taxon>
        <taxon>Nematocida</taxon>
    </lineage>
</organism>
<dbReference type="SUPFAM" id="SSF48371">
    <property type="entry name" value="ARM repeat"/>
    <property type="match status" value="1"/>
</dbReference>
<protein>
    <submittedName>
        <fullName evidence="1">Uncharacterized protein</fullName>
    </submittedName>
</protein>
<evidence type="ECO:0000313" key="1">
    <source>
        <dbReference type="EMBL" id="EIJ89279.1"/>
    </source>
</evidence>
<dbReference type="Proteomes" id="UP000002872">
    <property type="component" value="Unassembled WGS sequence"/>
</dbReference>
<accession>I3EJ82</accession>